<accession>A0A4R6WK15</accession>
<evidence type="ECO:0000259" key="1">
    <source>
        <dbReference type="Pfam" id="PF09347"/>
    </source>
</evidence>
<gene>
    <name evidence="2" type="ORF">A8950_2724</name>
</gene>
<keyword evidence="3" id="KW-1185">Reference proteome</keyword>
<dbReference type="OrthoDB" id="9772660at2"/>
<dbReference type="InterPro" id="IPR018959">
    <property type="entry name" value="DUF1989"/>
</dbReference>
<protein>
    <recommendedName>
        <fullName evidence="1">DUF1989 domain-containing protein</fullName>
    </recommendedName>
</protein>
<dbReference type="Pfam" id="PF09347">
    <property type="entry name" value="DUF1989"/>
    <property type="match status" value="1"/>
</dbReference>
<dbReference type="EMBL" id="SNYW01000010">
    <property type="protein sequence ID" value="TDQ80856.1"/>
    <property type="molecule type" value="Genomic_DNA"/>
</dbReference>
<feature type="domain" description="DUF1989" evidence="1">
    <location>
        <begin position="16"/>
        <end position="181"/>
    </location>
</feature>
<dbReference type="AlphaFoldDB" id="A0A4R6WK15"/>
<reference evidence="2 3" key="1">
    <citation type="submission" date="2019-03" db="EMBL/GenBank/DDBJ databases">
        <title>Genomic Encyclopedia of Type Strains, Phase III (KMG-III): the genomes of soil and plant-associated and newly described type strains.</title>
        <authorList>
            <person name="Whitman W."/>
        </authorList>
    </citation>
    <scope>NUCLEOTIDE SEQUENCE [LARGE SCALE GENOMIC DNA]</scope>
    <source>
        <strain evidence="2 3">CGMCC 1.7660</strain>
    </source>
</reference>
<dbReference type="PANTHER" id="PTHR31527">
    <property type="entry name" value="RE64534P"/>
    <property type="match status" value="1"/>
</dbReference>
<proteinExistence type="predicted"/>
<evidence type="ECO:0000313" key="2">
    <source>
        <dbReference type="EMBL" id="TDQ80856.1"/>
    </source>
</evidence>
<dbReference type="Proteomes" id="UP000295783">
    <property type="component" value="Unassembled WGS sequence"/>
</dbReference>
<evidence type="ECO:0000313" key="3">
    <source>
        <dbReference type="Proteomes" id="UP000295783"/>
    </source>
</evidence>
<name>A0A4R6WK15_9PROT</name>
<sequence>MAEGNTIPGTIMRDDHVPAGQPWDGIVRRGQVLRVIDLEGHQGVDFLCYNAENPEERYHAPNTLKKSQTLKLTRGHTLYSDIARPMFTIVEDSYGGHDTIAGCCSGPSNQMLYGVAGTTGCRENFLAALGRHGLGRRDIVPNVNFFCTVPVDDRRLADTVFVAGPAQAGDYIDLRAEMDALAVISNCPQVNNPCNDGKPKPIRVVIWQP</sequence>
<dbReference type="PANTHER" id="PTHR31527:SF0">
    <property type="entry name" value="RE64534P"/>
    <property type="match status" value="1"/>
</dbReference>
<dbReference type="RefSeq" id="WP_133614198.1">
    <property type="nucleotide sequence ID" value="NZ_SNYW01000010.1"/>
</dbReference>
<organism evidence="2 3">
    <name type="scientific">Dongia mobilis</name>
    <dbReference type="NCBI Taxonomy" id="578943"/>
    <lineage>
        <taxon>Bacteria</taxon>
        <taxon>Pseudomonadati</taxon>
        <taxon>Pseudomonadota</taxon>
        <taxon>Alphaproteobacteria</taxon>
        <taxon>Rhodospirillales</taxon>
        <taxon>Dongiaceae</taxon>
        <taxon>Dongia</taxon>
    </lineage>
</organism>
<comment type="caution">
    <text evidence="2">The sequence shown here is derived from an EMBL/GenBank/DDBJ whole genome shotgun (WGS) entry which is preliminary data.</text>
</comment>